<dbReference type="PANTHER" id="PTHR11113">
    <property type="entry name" value="N-ACETYLGLUCOSAMINE-6-PHOSPHATE DEACETYLASE"/>
    <property type="match status" value="1"/>
</dbReference>
<evidence type="ECO:0000256" key="4">
    <source>
        <dbReference type="ARBA" id="ARBA00023211"/>
    </source>
</evidence>
<evidence type="ECO:0000256" key="1">
    <source>
        <dbReference type="ARBA" id="ARBA00006773"/>
    </source>
</evidence>
<evidence type="ECO:0000259" key="7">
    <source>
        <dbReference type="Pfam" id="PF01979"/>
    </source>
</evidence>
<dbReference type="Pfam" id="PF13382">
    <property type="entry name" value="Adenine_deam_C"/>
    <property type="match status" value="1"/>
</dbReference>
<evidence type="ECO:0000256" key="5">
    <source>
        <dbReference type="ARBA" id="ARBA00047720"/>
    </source>
</evidence>
<feature type="domain" description="Amidohydrolase-related" evidence="7">
    <location>
        <begin position="143"/>
        <end position="317"/>
    </location>
</feature>
<dbReference type="STRING" id="481448.Minf_2333"/>
<name>B3E0F8_METI4</name>
<proteinExistence type="inferred from homology"/>
<evidence type="ECO:0000313" key="10">
    <source>
        <dbReference type="Proteomes" id="UP000009149"/>
    </source>
</evidence>
<dbReference type="InterPro" id="IPR006680">
    <property type="entry name" value="Amidohydro-rel"/>
</dbReference>
<dbReference type="HOGENOM" id="CLU_027935_0_0_0"/>
<gene>
    <name evidence="9" type="primary">adeC</name>
    <name evidence="6" type="synonym">ade</name>
    <name evidence="9" type="ordered locus">Minf_2333</name>
</gene>
<dbReference type="Gene3D" id="2.30.40.10">
    <property type="entry name" value="Urease, subunit C, domain 1"/>
    <property type="match status" value="1"/>
</dbReference>
<dbReference type="Pfam" id="PF01979">
    <property type="entry name" value="Amidohydro_1"/>
    <property type="match status" value="1"/>
</dbReference>
<dbReference type="PANTHER" id="PTHR11113:SF2">
    <property type="entry name" value="ADENINE DEAMINASE"/>
    <property type="match status" value="1"/>
</dbReference>
<evidence type="ECO:0000256" key="2">
    <source>
        <dbReference type="ARBA" id="ARBA00012782"/>
    </source>
</evidence>
<comment type="similarity">
    <text evidence="1 6">Belongs to the metallo-dependent hydrolases superfamily. Adenine deaminase family.</text>
</comment>
<keyword evidence="3 6" id="KW-0378">Hydrolase</keyword>
<dbReference type="InterPro" id="IPR032466">
    <property type="entry name" value="Metal_Hydrolase"/>
</dbReference>
<protein>
    <recommendedName>
        <fullName evidence="2 6">Adenine deaminase</fullName>
        <shortName evidence="6">Adenase</shortName>
        <shortName evidence="6">Adenine aminase</shortName>
        <ecNumber evidence="2 6">3.5.4.2</ecNumber>
    </recommendedName>
</protein>
<dbReference type="SUPFAM" id="SSF51556">
    <property type="entry name" value="Metallo-dependent hydrolases"/>
    <property type="match status" value="1"/>
</dbReference>
<dbReference type="GO" id="GO:0006146">
    <property type="term" value="P:adenine catabolic process"/>
    <property type="evidence" value="ECO:0007669"/>
    <property type="project" value="InterPro"/>
</dbReference>
<accession>B3E0F8</accession>
<dbReference type="SUPFAM" id="SSF51338">
    <property type="entry name" value="Composite domain of metallo-dependent hydrolases"/>
    <property type="match status" value="1"/>
</dbReference>
<dbReference type="eggNOG" id="COG1001">
    <property type="taxonomic scope" value="Bacteria"/>
</dbReference>
<dbReference type="InterPro" id="IPR011059">
    <property type="entry name" value="Metal-dep_hydrolase_composite"/>
</dbReference>
<evidence type="ECO:0000256" key="3">
    <source>
        <dbReference type="ARBA" id="ARBA00022801"/>
    </source>
</evidence>
<evidence type="ECO:0000313" key="9">
    <source>
        <dbReference type="EMBL" id="ACD84387.1"/>
    </source>
</evidence>
<dbReference type="InterPro" id="IPR006679">
    <property type="entry name" value="Adenine_deam"/>
</dbReference>
<dbReference type="EMBL" id="CP000975">
    <property type="protein sequence ID" value="ACD84387.1"/>
    <property type="molecule type" value="Genomic_DNA"/>
</dbReference>
<dbReference type="Gene3D" id="3.20.20.140">
    <property type="entry name" value="Metal-dependent hydrolases"/>
    <property type="match status" value="1"/>
</dbReference>
<feature type="domain" description="Adenine deaminase C-terminal" evidence="8">
    <location>
        <begin position="507"/>
        <end position="647"/>
    </location>
</feature>
<dbReference type="GO" id="GO:0000034">
    <property type="term" value="F:adenine deaminase activity"/>
    <property type="evidence" value="ECO:0007669"/>
    <property type="project" value="UniProtKB-UniRule"/>
</dbReference>
<keyword evidence="4 6" id="KW-0464">Manganese</keyword>
<reference evidence="9 10" key="1">
    <citation type="journal article" date="2008" name="Biol. Direct">
        <title>Complete genome sequence of the extremely acidophilic methanotroph isolate V4, Methylacidiphilum infernorum, a representative of the bacterial phylum Verrucomicrobia.</title>
        <authorList>
            <person name="Hou S."/>
            <person name="Makarova K.S."/>
            <person name="Saw J.H."/>
            <person name="Senin P."/>
            <person name="Ly B.V."/>
            <person name="Zhou Z."/>
            <person name="Ren Y."/>
            <person name="Wang J."/>
            <person name="Galperin M.Y."/>
            <person name="Omelchenko M.V."/>
            <person name="Wolf Y.I."/>
            <person name="Yutin N."/>
            <person name="Koonin E.V."/>
            <person name="Stott M.B."/>
            <person name="Mountain B.W."/>
            <person name="Crowe M.A."/>
            <person name="Smirnova A.V."/>
            <person name="Dunfield P.F."/>
            <person name="Feng L."/>
            <person name="Wang L."/>
            <person name="Alam M."/>
        </authorList>
    </citation>
    <scope>NUCLEOTIDE SEQUENCE [LARGE SCALE GENOMIC DNA]</scope>
    <source>
        <strain evidence="10">Isolate V4</strain>
    </source>
</reference>
<evidence type="ECO:0000256" key="6">
    <source>
        <dbReference type="HAMAP-Rule" id="MF_01518"/>
    </source>
</evidence>
<comment type="cofactor">
    <cofactor evidence="6">
        <name>Mn(2+)</name>
        <dbReference type="ChEBI" id="CHEBI:29035"/>
    </cofactor>
</comment>
<dbReference type="InterPro" id="IPR026912">
    <property type="entry name" value="Adenine_deam_C"/>
</dbReference>
<organism evidence="9 10">
    <name type="scientific">Methylacidiphilum infernorum (isolate V4)</name>
    <name type="common">Methylokorus infernorum (strain V4)</name>
    <dbReference type="NCBI Taxonomy" id="481448"/>
    <lineage>
        <taxon>Bacteria</taxon>
        <taxon>Pseudomonadati</taxon>
        <taxon>Verrucomicrobiota</taxon>
        <taxon>Methylacidiphilae</taxon>
        <taxon>Methylacidiphilales</taxon>
        <taxon>Methylacidiphilaceae</taxon>
        <taxon>Methylacidiphilum (ex Ratnadevi et al. 2023)</taxon>
    </lineage>
</organism>
<dbReference type="Proteomes" id="UP000009149">
    <property type="component" value="Chromosome"/>
</dbReference>
<comment type="catalytic activity">
    <reaction evidence="5 6">
        <text>adenine + H2O + H(+) = hypoxanthine + NH4(+)</text>
        <dbReference type="Rhea" id="RHEA:23688"/>
        <dbReference type="ChEBI" id="CHEBI:15377"/>
        <dbReference type="ChEBI" id="CHEBI:15378"/>
        <dbReference type="ChEBI" id="CHEBI:16708"/>
        <dbReference type="ChEBI" id="CHEBI:17368"/>
        <dbReference type="ChEBI" id="CHEBI:28938"/>
        <dbReference type="EC" id="3.5.4.2"/>
    </reaction>
</comment>
<sequence>MTGKETGTGQWVEVTVFARSLPSFRTWLRRSEKAEPVPSSSDAVHPCGMKFAYIPNTSTMVSRKKPFAIAPLTKMTRSLSLVASGQWPPELILRNSQLLCPYTEAILPDREIWIMGGRIAAVKPKGTAPTRWAGREYDVEGGIVAPGLIDPHVHIESSMVGACAYAEAALLNGTTTVFCDCHEIANVLGLRGIKWMIEDCRRSPLNIFLTVPSTVPATNERIETSGGRIDWWDVAYIFDRFPEAIALGEKMDFVAVASGHPHAHAILREALRRGRPVCGHIYGEEFVAAYAASGITDTHEATEGDIALAMLQAGIWIFLRGGPPSTPWHSLPKAIEAVTRLGASPKRLCVCTDDRDPEDLLLFGLDWVVRECWRHGLSRPLGWSLGSLHPALRFGMDGEIGGLAPGRRADLVLLDDQGQVQNTWLGGELVVEKGKITQSLEQALNIRYHYPRSAYRTVRLPRQTLSPPSLPKIPKLFHVLGIEPQGILSRHLTMVTSGGEILRLIEEGKLSWLVVLERHGKSREISWGIAEGIGRVQGAVASTVSHDAHNLLVAGSNVEDMEVAVRILEKVQGGICVVSSGRVLALVELPIAGLLSEKRIGEVAKEMHRLKKAWHDVGCRLPFMGFNLLSLSVIPEIRLTNKGLVLVPEMRFVPLYESVKERGIENSTSQLVPKLTPSSRSQRR</sequence>
<dbReference type="HAMAP" id="MF_01518">
    <property type="entry name" value="Adenine_deamin"/>
    <property type="match status" value="1"/>
</dbReference>
<dbReference type="KEGG" id="min:Minf_2333"/>
<evidence type="ECO:0000259" key="8">
    <source>
        <dbReference type="Pfam" id="PF13382"/>
    </source>
</evidence>
<dbReference type="EC" id="3.5.4.2" evidence="2 6"/>
<dbReference type="AlphaFoldDB" id="B3E0F8"/>